<dbReference type="PANTHER" id="PTHR33495">
    <property type="entry name" value="ANTI-SIGMA FACTOR ANTAGONIST TM_1081-RELATED-RELATED"/>
    <property type="match status" value="1"/>
</dbReference>
<dbReference type="SUPFAM" id="SSF52091">
    <property type="entry name" value="SpoIIaa-like"/>
    <property type="match status" value="1"/>
</dbReference>
<dbReference type="Proteomes" id="UP001470023">
    <property type="component" value="Unassembled WGS sequence"/>
</dbReference>
<dbReference type="PANTHER" id="PTHR33495:SF2">
    <property type="entry name" value="ANTI-SIGMA FACTOR ANTAGONIST TM_1081-RELATED"/>
    <property type="match status" value="1"/>
</dbReference>
<dbReference type="InterPro" id="IPR058548">
    <property type="entry name" value="MlaB-like_STAS"/>
</dbReference>
<dbReference type="PROSITE" id="PS50801">
    <property type="entry name" value="STAS"/>
    <property type="match status" value="1"/>
</dbReference>
<keyword evidence="5" id="KW-1185">Reference proteome</keyword>
<dbReference type="RefSeq" id="WP_352063063.1">
    <property type="nucleotide sequence ID" value="NZ_JBEPAZ010000004.1"/>
</dbReference>
<accession>A0ABV1U2T6</accession>
<sequence length="112" mass="11806">MMTPLNITHRSAATGPVLDVAGELDWEQAATLRRQVEHVVLNPGESLTLDLSGLEFCDSTGITELLAARQRAMAAGADVVLAEVPPSLLRTLTIVGLDQIFTFRTGGGPPGP</sequence>
<dbReference type="InterPro" id="IPR002645">
    <property type="entry name" value="STAS_dom"/>
</dbReference>
<proteinExistence type="inferred from homology"/>
<dbReference type="Pfam" id="PF13466">
    <property type="entry name" value="STAS_2"/>
    <property type="match status" value="1"/>
</dbReference>
<dbReference type="EMBL" id="JBEPAZ010000004">
    <property type="protein sequence ID" value="MER6427590.1"/>
    <property type="molecule type" value="Genomic_DNA"/>
</dbReference>
<protein>
    <recommendedName>
        <fullName evidence="2">Anti-sigma factor antagonist</fullName>
    </recommendedName>
</protein>
<dbReference type="CDD" id="cd07043">
    <property type="entry name" value="STAS_anti-anti-sigma_factors"/>
    <property type="match status" value="1"/>
</dbReference>
<comment type="caution">
    <text evidence="4">The sequence shown here is derived from an EMBL/GenBank/DDBJ whole genome shotgun (WGS) entry which is preliminary data.</text>
</comment>
<feature type="domain" description="STAS" evidence="3">
    <location>
        <begin position="17"/>
        <end position="112"/>
    </location>
</feature>
<evidence type="ECO:0000259" key="3">
    <source>
        <dbReference type="PROSITE" id="PS50801"/>
    </source>
</evidence>
<name>A0ABV1U2T6_9ACTN</name>
<gene>
    <name evidence="4" type="ORF">ABT272_07560</name>
</gene>
<organism evidence="4 5">
    <name type="scientific">Streptomyces sp. 900105245</name>
    <dbReference type="NCBI Taxonomy" id="3154379"/>
    <lineage>
        <taxon>Bacteria</taxon>
        <taxon>Bacillati</taxon>
        <taxon>Actinomycetota</taxon>
        <taxon>Actinomycetes</taxon>
        <taxon>Kitasatosporales</taxon>
        <taxon>Streptomycetaceae</taxon>
        <taxon>Streptomyces</taxon>
    </lineage>
</organism>
<evidence type="ECO:0000256" key="2">
    <source>
        <dbReference type="RuleBase" id="RU003749"/>
    </source>
</evidence>
<dbReference type="Gene3D" id="3.30.750.24">
    <property type="entry name" value="STAS domain"/>
    <property type="match status" value="1"/>
</dbReference>
<dbReference type="NCBIfam" id="TIGR00377">
    <property type="entry name" value="ant_ant_sig"/>
    <property type="match status" value="1"/>
</dbReference>
<reference evidence="4 5" key="1">
    <citation type="submission" date="2024-06" db="EMBL/GenBank/DDBJ databases">
        <title>The Natural Products Discovery Center: Release of the First 8490 Sequenced Strains for Exploring Actinobacteria Biosynthetic Diversity.</title>
        <authorList>
            <person name="Kalkreuter E."/>
            <person name="Kautsar S.A."/>
            <person name="Yang D."/>
            <person name="Bader C.D."/>
            <person name="Teijaro C.N."/>
            <person name="Fluegel L."/>
            <person name="Davis C.M."/>
            <person name="Simpson J.R."/>
            <person name="Lauterbach L."/>
            <person name="Steele A.D."/>
            <person name="Gui C."/>
            <person name="Meng S."/>
            <person name="Li G."/>
            <person name="Viehrig K."/>
            <person name="Ye F."/>
            <person name="Su P."/>
            <person name="Kiefer A.F."/>
            <person name="Nichols A."/>
            <person name="Cepeda A.J."/>
            <person name="Yan W."/>
            <person name="Fan B."/>
            <person name="Jiang Y."/>
            <person name="Adhikari A."/>
            <person name="Zheng C.-J."/>
            <person name="Schuster L."/>
            <person name="Cowan T.M."/>
            <person name="Smanski M.J."/>
            <person name="Chevrette M.G."/>
            <person name="De Carvalho L.P.S."/>
            <person name="Shen B."/>
        </authorList>
    </citation>
    <scope>NUCLEOTIDE SEQUENCE [LARGE SCALE GENOMIC DNA]</scope>
    <source>
        <strain evidence="4 5">NPDC001166</strain>
    </source>
</reference>
<dbReference type="InterPro" id="IPR003658">
    <property type="entry name" value="Anti-sigma_ant"/>
</dbReference>
<evidence type="ECO:0000313" key="4">
    <source>
        <dbReference type="EMBL" id="MER6427590.1"/>
    </source>
</evidence>
<comment type="similarity">
    <text evidence="1 2">Belongs to the anti-sigma-factor antagonist family.</text>
</comment>
<evidence type="ECO:0000313" key="5">
    <source>
        <dbReference type="Proteomes" id="UP001470023"/>
    </source>
</evidence>
<evidence type="ECO:0000256" key="1">
    <source>
        <dbReference type="ARBA" id="ARBA00009013"/>
    </source>
</evidence>
<dbReference type="InterPro" id="IPR036513">
    <property type="entry name" value="STAS_dom_sf"/>
</dbReference>